<name>A0A072UAD7_MEDTR</name>
<evidence type="ECO:0000313" key="3">
    <source>
        <dbReference type="Proteomes" id="UP000002051"/>
    </source>
</evidence>
<sequence>MWWFYCPSNKGNGKPFPLHGAPSHRDRMMCLTHVNDNHFMMVIGDDDLYLVENLDPEKNVVAHKKVGDRVKIEKDESLGLDDCL</sequence>
<evidence type="ECO:0000313" key="2">
    <source>
        <dbReference type="EnsemblPlants" id="KEH26754"/>
    </source>
</evidence>
<protein>
    <submittedName>
        <fullName evidence="1 2">Uncharacterized protein</fullName>
    </submittedName>
</protein>
<gene>
    <name evidence="1" type="ordered locus">MTR_6g071585</name>
</gene>
<dbReference type="HOGENOM" id="CLU_2530924_0_0_1"/>
<proteinExistence type="predicted"/>
<reference evidence="1 3" key="1">
    <citation type="journal article" date="2011" name="Nature">
        <title>The Medicago genome provides insight into the evolution of rhizobial symbioses.</title>
        <authorList>
            <person name="Young N.D."/>
            <person name="Debelle F."/>
            <person name="Oldroyd G.E."/>
            <person name="Geurts R."/>
            <person name="Cannon S.B."/>
            <person name="Udvardi M.K."/>
            <person name="Benedito V.A."/>
            <person name="Mayer K.F."/>
            <person name="Gouzy J."/>
            <person name="Schoof H."/>
            <person name="Van de Peer Y."/>
            <person name="Proost S."/>
            <person name="Cook D.R."/>
            <person name="Meyers B.C."/>
            <person name="Spannagl M."/>
            <person name="Cheung F."/>
            <person name="De Mita S."/>
            <person name="Krishnakumar V."/>
            <person name="Gundlach H."/>
            <person name="Zhou S."/>
            <person name="Mudge J."/>
            <person name="Bharti A.K."/>
            <person name="Murray J.D."/>
            <person name="Naoumkina M.A."/>
            <person name="Rosen B."/>
            <person name="Silverstein K.A."/>
            <person name="Tang H."/>
            <person name="Rombauts S."/>
            <person name="Zhao P.X."/>
            <person name="Zhou P."/>
            <person name="Barbe V."/>
            <person name="Bardou P."/>
            <person name="Bechner M."/>
            <person name="Bellec A."/>
            <person name="Berger A."/>
            <person name="Berges H."/>
            <person name="Bidwell S."/>
            <person name="Bisseling T."/>
            <person name="Choisne N."/>
            <person name="Couloux A."/>
            <person name="Denny R."/>
            <person name="Deshpande S."/>
            <person name="Dai X."/>
            <person name="Doyle J.J."/>
            <person name="Dudez A.M."/>
            <person name="Farmer A.D."/>
            <person name="Fouteau S."/>
            <person name="Franken C."/>
            <person name="Gibelin C."/>
            <person name="Gish J."/>
            <person name="Goldstein S."/>
            <person name="Gonzalez A.J."/>
            <person name="Green P.J."/>
            <person name="Hallab A."/>
            <person name="Hartog M."/>
            <person name="Hua A."/>
            <person name="Humphray S.J."/>
            <person name="Jeong D.H."/>
            <person name="Jing Y."/>
            <person name="Jocker A."/>
            <person name="Kenton S.M."/>
            <person name="Kim D.J."/>
            <person name="Klee K."/>
            <person name="Lai H."/>
            <person name="Lang C."/>
            <person name="Lin S."/>
            <person name="Macmil S.L."/>
            <person name="Magdelenat G."/>
            <person name="Matthews L."/>
            <person name="McCorrison J."/>
            <person name="Monaghan E.L."/>
            <person name="Mun J.H."/>
            <person name="Najar F.Z."/>
            <person name="Nicholson C."/>
            <person name="Noirot C."/>
            <person name="O'Bleness M."/>
            <person name="Paule C.R."/>
            <person name="Poulain J."/>
            <person name="Prion F."/>
            <person name="Qin B."/>
            <person name="Qu C."/>
            <person name="Retzel E.F."/>
            <person name="Riddle C."/>
            <person name="Sallet E."/>
            <person name="Samain S."/>
            <person name="Samson N."/>
            <person name="Sanders I."/>
            <person name="Saurat O."/>
            <person name="Scarpelli C."/>
            <person name="Schiex T."/>
            <person name="Segurens B."/>
            <person name="Severin A.J."/>
            <person name="Sherrier D.J."/>
            <person name="Shi R."/>
            <person name="Sims S."/>
            <person name="Singer S.R."/>
            <person name="Sinharoy S."/>
            <person name="Sterck L."/>
            <person name="Viollet A."/>
            <person name="Wang B.B."/>
            <person name="Wang K."/>
            <person name="Wang M."/>
            <person name="Wang X."/>
            <person name="Warfsmann J."/>
            <person name="Weissenbach J."/>
            <person name="White D.D."/>
            <person name="White J.D."/>
            <person name="Wiley G.B."/>
            <person name="Wincker P."/>
            <person name="Xing Y."/>
            <person name="Yang L."/>
            <person name="Yao Z."/>
            <person name="Ying F."/>
            <person name="Zhai J."/>
            <person name="Zhou L."/>
            <person name="Zuber A."/>
            <person name="Denarie J."/>
            <person name="Dixon R.A."/>
            <person name="May G.D."/>
            <person name="Schwartz D.C."/>
            <person name="Rogers J."/>
            <person name="Quetier F."/>
            <person name="Town C.D."/>
            <person name="Roe B.A."/>
        </authorList>
    </citation>
    <scope>NUCLEOTIDE SEQUENCE [LARGE SCALE GENOMIC DNA]</scope>
    <source>
        <strain evidence="1">A17</strain>
        <strain evidence="2 3">cv. Jemalong A17</strain>
    </source>
</reference>
<accession>A0A072UAD7</accession>
<organism evidence="1 3">
    <name type="scientific">Medicago truncatula</name>
    <name type="common">Barrel medic</name>
    <name type="synonym">Medicago tribuloides</name>
    <dbReference type="NCBI Taxonomy" id="3880"/>
    <lineage>
        <taxon>Eukaryota</taxon>
        <taxon>Viridiplantae</taxon>
        <taxon>Streptophyta</taxon>
        <taxon>Embryophyta</taxon>
        <taxon>Tracheophyta</taxon>
        <taxon>Spermatophyta</taxon>
        <taxon>Magnoliopsida</taxon>
        <taxon>eudicotyledons</taxon>
        <taxon>Gunneridae</taxon>
        <taxon>Pentapetalae</taxon>
        <taxon>rosids</taxon>
        <taxon>fabids</taxon>
        <taxon>Fabales</taxon>
        <taxon>Fabaceae</taxon>
        <taxon>Papilionoideae</taxon>
        <taxon>50 kb inversion clade</taxon>
        <taxon>NPAAA clade</taxon>
        <taxon>Hologalegina</taxon>
        <taxon>IRL clade</taxon>
        <taxon>Trifolieae</taxon>
        <taxon>Medicago</taxon>
    </lineage>
</organism>
<dbReference type="AlphaFoldDB" id="A0A072UAD7"/>
<dbReference type="EMBL" id="CM001222">
    <property type="protein sequence ID" value="KEH26754.1"/>
    <property type="molecule type" value="Genomic_DNA"/>
</dbReference>
<dbReference type="Proteomes" id="UP000002051">
    <property type="component" value="Chromosome 6"/>
</dbReference>
<keyword evidence="3" id="KW-1185">Reference proteome</keyword>
<reference evidence="1 3" key="2">
    <citation type="journal article" date="2014" name="BMC Genomics">
        <title>An improved genome release (version Mt4.0) for the model legume Medicago truncatula.</title>
        <authorList>
            <person name="Tang H."/>
            <person name="Krishnakumar V."/>
            <person name="Bidwell S."/>
            <person name="Rosen B."/>
            <person name="Chan A."/>
            <person name="Zhou S."/>
            <person name="Gentzbittel L."/>
            <person name="Childs K.L."/>
            <person name="Yandell M."/>
            <person name="Gundlach H."/>
            <person name="Mayer K.F."/>
            <person name="Schwartz D.C."/>
            <person name="Town C.D."/>
        </authorList>
    </citation>
    <scope>GENOME REANNOTATION</scope>
    <source>
        <strain evidence="1">A17</strain>
        <strain evidence="2 3">cv. Jemalong A17</strain>
    </source>
</reference>
<evidence type="ECO:0000313" key="1">
    <source>
        <dbReference type="EMBL" id="KEH26754.1"/>
    </source>
</evidence>
<reference evidence="2" key="3">
    <citation type="submission" date="2015-04" db="UniProtKB">
        <authorList>
            <consortium name="EnsemblPlants"/>
        </authorList>
    </citation>
    <scope>IDENTIFICATION</scope>
    <source>
        <strain evidence="2">cv. Jemalong A17</strain>
    </source>
</reference>
<dbReference type="EnsemblPlants" id="KEH26754">
    <property type="protein sequence ID" value="KEH26754"/>
    <property type="gene ID" value="MTR_6g071585"/>
</dbReference>